<feature type="region of interest" description="Disordered" evidence="3">
    <location>
        <begin position="344"/>
        <end position="372"/>
    </location>
</feature>
<feature type="compositionally biased region" description="Low complexity" evidence="3">
    <location>
        <begin position="344"/>
        <end position="354"/>
    </location>
</feature>
<gene>
    <name evidence="5" type="ORF">L201_007975</name>
</gene>
<organism evidence="5 6">
    <name type="scientific">Kwoniella dendrophila CBS 6074</name>
    <dbReference type="NCBI Taxonomy" id="1295534"/>
    <lineage>
        <taxon>Eukaryota</taxon>
        <taxon>Fungi</taxon>
        <taxon>Dikarya</taxon>
        <taxon>Basidiomycota</taxon>
        <taxon>Agaricomycotina</taxon>
        <taxon>Tremellomycetes</taxon>
        <taxon>Tremellales</taxon>
        <taxon>Cryptococcaceae</taxon>
        <taxon>Kwoniella</taxon>
    </lineage>
</organism>
<evidence type="ECO:0000259" key="4">
    <source>
        <dbReference type="Pfam" id="PF16679"/>
    </source>
</evidence>
<evidence type="ECO:0000256" key="1">
    <source>
        <dbReference type="ARBA" id="ARBA00008356"/>
    </source>
</evidence>
<evidence type="ECO:0000256" key="2">
    <source>
        <dbReference type="ARBA" id="ARBA00023306"/>
    </source>
</evidence>
<dbReference type="Gene3D" id="1.10.10.1420">
    <property type="entry name" value="DNA replication factor Cdt1, C-terminal WH domain"/>
    <property type="match status" value="1"/>
</dbReference>
<evidence type="ECO:0000313" key="5">
    <source>
        <dbReference type="EMBL" id="WWC93011.1"/>
    </source>
</evidence>
<dbReference type="EMBL" id="CP144108">
    <property type="protein sequence ID" value="WWC93011.1"/>
    <property type="molecule type" value="Genomic_DNA"/>
</dbReference>
<reference evidence="5 6" key="1">
    <citation type="submission" date="2024-01" db="EMBL/GenBank/DDBJ databases">
        <title>Comparative genomics of Cryptococcus and Kwoniella reveals pathogenesis evolution and contrasting modes of karyotype evolution via chromosome fusion or intercentromeric recombination.</title>
        <authorList>
            <person name="Coelho M.A."/>
            <person name="David-Palma M."/>
            <person name="Shea T."/>
            <person name="Bowers K."/>
            <person name="McGinley-Smith S."/>
            <person name="Mohammad A.W."/>
            <person name="Gnirke A."/>
            <person name="Yurkov A.M."/>
            <person name="Nowrousian M."/>
            <person name="Sun S."/>
            <person name="Cuomo C.A."/>
            <person name="Heitman J."/>
        </authorList>
    </citation>
    <scope>NUCLEOTIDE SEQUENCE [LARGE SCALE GENOMIC DNA]</scope>
    <source>
        <strain evidence="5 6">CBS 6074</strain>
    </source>
</reference>
<dbReference type="RefSeq" id="XP_066079773.1">
    <property type="nucleotide sequence ID" value="XM_066223676.1"/>
</dbReference>
<feature type="domain" description="DNA replication factor Cdt1 C-terminal" evidence="4">
    <location>
        <begin position="437"/>
        <end position="526"/>
    </location>
</feature>
<dbReference type="Pfam" id="PF16679">
    <property type="entry name" value="CDT1_C"/>
    <property type="match status" value="1"/>
</dbReference>
<accession>A0AAX4K5M3</accession>
<feature type="region of interest" description="Disordered" evidence="3">
    <location>
        <begin position="536"/>
        <end position="599"/>
    </location>
</feature>
<sequence length="619" mass="66478">MSSVSTPRKRKLSVDSETPRSVRTRSKAGPPTPNPPLVPFPTPPHTRTRKAKYVEAIIPEEEEEEQQQPIASSSKNPLSNDALPPQLQTLLNLHHSFNIALSLYIATHSPVLPPHPPSATSVPLPNITNYLAIKETVERTSGRRFGLQELGRLAWVWTWDSKSLPNEKAISEKNKQIMLDEDNPFLVPSSSSTITPSIGSGQVSGMSYLITPTRTLDPHTGRRVYTHGIGIDLELRKGETRQVLHGGAEGGIGNKGQGGGVGAIGRWNTNGEARHEIFREKLEKWVELNGGYEPPVKSILPTPTTSENSTRSSIPPIPVLPLPHLPSSTLLPAANLFSTFSSPSSSSAYTTLTPQKAHPKPSTDSPKTAGLSDPFELIEKKDDKKGQVVRAGSVDERRQAMMDRIKARSGTSKNPLATLGSSVGGFKKGGGLLSAAGQQEELKRRSTLSRLESIAEGVWMMFSAPSPGPNTLPTAPRGRRKAIPMIEVAEVVVKSSKTPISTAEAQTSLQLLCQLCPFFLTVKQIGKQEWLEMPSASLSTTPASPGSGSSSTITAQPPIPPAPTSAAASVSGSKLAPPSPSTPGRSTEMKLAGPASPGRVRRVYGLREVRERIRRELGE</sequence>
<feature type="compositionally biased region" description="Low complexity" evidence="3">
    <location>
        <begin position="536"/>
        <end position="556"/>
    </location>
</feature>
<keyword evidence="6" id="KW-1185">Reference proteome</keyword>
<feature type="compositionally biased region" description="Pro residues" evidence="3">
    <location>
        <begin position="30"/>
        <end position="44"/>
    </location>
</feature>
<protein>
    <recommendedName>
        <fullName evidence="4">DNA replication factor Cdt1 C-terminal domain-containing protein</fullName>
    </recommendedName>
</protein>
<dbReference type="InterPro" id="IPR032054">
    <property type="entry name" value="Cdt1_C"/>
</dbReference>
<proteinExistence type="inferred from homology"/>
<dbReference type="AlphaFoldDB" id="A0AAX4K5M3"/>
<dbReference type="GeneID" id="91098643"/>
<evidence type="ECO:0000256" key="3">
    <source>
        <dbReference type="SAM" id="MobiDB-lite"/>
    </source>
</evidence>
<dbReference type="Proteomes" id="UP001355207">
    <property type="component" value="Chromosome 11"/>
</dbReference>
<evidence type="ECO:0000313" key="6">
    <source>
        <dbReference type="Proteomes" id="UP001355207"/>
    </source>
</evidence>
<feature type="region of interest" description="Disordered" evidence="3">
    <location>
        <begin position="293"/>
        <end position="315"/>
    </location>
</feature>
<dbReference type="InterPro" id="IPR038090">
    <property type="entry name" value="Cdt1_C_WH_dom_sf"/>
</dbReference>
<comment type="similarity">
    <text evidence="1">Belongs to the Cdt1 family.</text>
</comment>
<feature type="compositionally biased region" description="Polar residues" evidence="3">
    <location>
        <begin position="301"/>
        <end position="311"/>
    </location>
</feature>
<feature type="region of interest" description="Disordered" evidence="3">
    <location>
        <begin position="1"/>
        <end position="81"/>
    </location>
</feature>
<keyword evidence="2" id="KW-0131">Cell cycle</keyword>
<name>A0AAX4K5M3_9TREE</name>